<dbReference type="EMBL" id="CP093350">
    <property type="protein sequence ID" value="WOH12529.1"/>
    <property type="molecule type" value="Genomic_DNA"/>
</dbReference>
<dbReference type="PANTHER" id="PTHR36022">
    <property type="entry name" value="GPI-ANCHORED ADHESIN-LIKE PROTEIN"/>
    <property type="match status" value="1"/>
</dbReference>
<evidence type="ECO:0000256" key="1">
    <source>
        <dbReference type="SAM" id="MobiDB-lite"/>
    </source>
</evidence>
<gene>
    <name evidence="2" type="ORF">DCAR_0832034</name>
</gene>
<protein>
    <submittedName>
        <fullName evidence="2">Uncharacterized protein</fullName>
    </submittedName>
</protein>
<reference evidence="2" key="1">
    <citation type="journal article" date="2016" name="Nat. Genet.">
        <title>A high-quality carrot genome assembly provides new insights into carotenoid accumulation and asterid genome evolution.</title>
        <authorList>
            <person name="Iorizzo M."/>
            <person name="Ellison S."/>
            <person name="Senalik D."/>
            <person name="Zeng P."/>
            <person name="Satapoomin P."/>
            <person name="Huang J."/>
            <person name="Bowman M."/>
            <person name="Iovene M."/>
            <person name="Sanseverino W."/>
            <person name="Cavagnaro P."/>
            <person name="Yildiz M."/>
            <person name="Macko-Podgorni A."/>
            <person name="Moranska E."/>
            <person name="Grzebelus E."/>
            <person name="Grzebelus D."/>
            <person name="Ashrafi H."/>
            <person name="Zheng Z."/>
            <person name="Cheng S."/>
            <person name="Spooner D."/>
            <person name="Van Deynze A."/>
            <person name="Simon P."/>
        </authorList>
    </citation>
    <scope>NUCLEOTIDE SEQUENCE</scope>
    <source>
        <tissue evidence="2">Leaf</tissue>
    </source>
</reference>
<feature type="region of interest" description="Disordered" evidence="1">
    <location>
        <begin position="62"/>
        <end position="110"/>
    </location>
</feature>
<sequence>MLNKSSSSKKTKNEALKRAPFQEVNRGGLSRNSSGRSTSSISSSIDAPTGCLRFFLSNSKTPISQKPKLKSKMTTKSAPNAKTRSTSSRSSKNPSENHPPKPKSKKKDPIVSVVASKAKLLRKSPSVLNEIGVDMCLPNPGSKKLDNAGEVFDHMGGSNVDFTPLGKLGCGSVLDCDNSGKSVAEKGSSSGSAIKTPPVQASVSPELLRGSSVLNSISTMTPSTCYGAGHVISGVSDKRKCRPKGVLTVGAELDSSGCNVEGDNVVRGEDSSGHFIRILTGSRPSLVPLPVEASMSWHLSPCHEEDVGEKGDAVHKLFQKGNSVGLVTLDSPSLSTSPDELATNLCDTGSYNDDLDSDATPRGRLTRITLLSPRRLAEFQVIKASADTAVERLSLSSPSITPDGKVVLSKEERDNENNWAGESTPLSIGSLSSGNVMQTPKSESSSERHVFPSWLDVEDSAQETAIDSLTELLRPQSLSPRSQKSTWDPLGLKFQSTDLSSPCISIDPIQHQKAIEKHASWFSGSTFGDMQNSETRISWREGLVSQVLEMDDLDCCRYMSDEENDAGGSSEYLVKVCHESEGEQNDRLSTSGLRSPVFLDCEPDIGSKGKGKISSSKLNSCAESICTDGGGLVASRDSDWTICYKNQLFDI</sequence>
<name>A0A175YMX9_DAUCS</name>
<accession>A0A175YMX9</accession>
<dbReference type="OMA" id="VNACCLQ"/>
<dbReference type="AlphaFoldDB" id="A0A175YMX9"/>
<feature type="region of interest" description="Disordered" evidence="1">
    <location>
        <begin position="411"/>
        <end position="447"/>
    </location>
</feature>
<evidence type="ECO:0000313" key="3">
    <source>
        <dbReference type="Proteomes" id="UP000077755"/>
    </source>
</evidence>
<proteinExistence type="predicted"/>
<dbReference type="Proteomes" id="UP000077755">
    <property type="component" value="Chromosome 8"/>
</dbReference>
<dbReference type="OrthoDB" id="1921902at2759"/>
<dbReference type="KEGG" id="dcr:108197823"/>
<evidence type="ECO:0000313" key="2">
    <source>
        <dbReference type="EMBL" id="WOH12529.1"/>
    </source>
</evidence>
<feature type="compositionally biased region" description="Polar residues" evidence="1">
    <location>
        <begin position="417"/>
        <end position="443"/>
    </location>
</feature>
<feature type="compositionally biased region" description="Low complexity" evidence="1">
    <location>
        <begin position="82"/>
        <end position="96"/>
    </location>
</feature>
<feature type="region of interest" description="Disordered" evidence="1">
    <location>
        <begin position="1"/>
        <end position="46"/>
    </location>
</feature>
<reference evidence="2" key="2">
    <citation type="submission" date="2022-03" db="EMBL/GenBank/DDBJ databases">
        <title>Draft title - Genomic analysis of global carrot germplasm unveils the trajectory of domestication and the origin of high carotenoid orange carrot.</title>
        <authorList>
            <person name="Iorizzo M."/>
            <person name="Ellison S."/>
            <person name="Senalik D."/>
            <person name="Macko-Podgorni A."/>
            <person name="Grzebelus D."/>
            <person name="Bostan H."/>
            <person name="Rolling W."/>
            <person name="Curaba J."/>
            <person name="Simon P."/>
        </authorList>
    </citation>
    <scope>NUCLEOTIDE SEQUENCE</scope>
    <source>
        <tissue evidence="2">Leaf</tissue>
    </source>
</reference>
<dbReference type="PANTHER" id="PTHR36022:SF1">
    <property type="entry name" value="GPI-ANCHORED ADHESIN-LIKE PROTEIN"/>
    <property type="match status" value="1"/>
</dbReference>
<feature type="compositionally biased region" description="Low complexity" evidence="1">
    <location>
        <begin position="26"/>
        <end position="44"/>
    </location>
</feature>
<dbReference type="Gramene" id="KZM85084">
    <property type="protein sequence ID" value="KZM85084"/>
    <property type="gene ID" value="DCAR_027494"/>
</dbReference>
<keyword evidence="3" id="KW-1185">Reference proteome</keyword>
<organism evidence="2 3">
    <name type="scientific">Daucus carota subsp. sativus</name>
    <name type="common">Carrot</name>
    <dbReference type="NCBI Taxonomy" id="79200"/>
    <lineage>
        <taxon>Eukaryota</taxon>
        <taxon>Viridiplantae</taxon>
        <taxon>Streptophyta</taxon>
        <taxon>Embryophyta</taxon>
        <taxon>Tracheophyta</taxon>
        <taxon>Spermatophyta</taxon>
        <taxon>Magnoliopsida</taxon>
        <taxon>eudicotyledons</taxon>
        <taxon>Gunneridae</taxon>
        <taxon>Pentapetalae</taxon>
        <taxon>asterids</taxon>
        <taxon>campanulids</taxon>
        <taxon>Apiales</taxon>
        <taxon>Apiaceae</taxon>
        <taxon>Apioideae</taxon>
        <taxon>Scandiceae</taxon>
        <taxon>Daucinae</taxon>
        <taxon>Daucus</taxon>
        <taxon>Daucus sect. Daucus</taxon>
    </lineage>
</organism>